<protein>
    <submittedName>
        <fullName evidence="1">Uncharacterized protein</fullName>
    </submittedName>
</protein>
<dbReference type="STRING" id="228410.NE0496"/>
<organism evidence="1 2">
    <name type="scientific">Nitrosomonas europaea (strain ATCC 19718 / CIP 103999 / KCTC 2705 / NBRC 14298)</name>
    <dbReference type="NCBI Taxonomy" id="228410"/>
    <lineage>
        <taxon>Bacteria</taxon>
        <taxon>Pseudomonadati</taxon>
        <taxon>Pseudomonadota</taxon>
        <taxon>Betaproteobacteria</taxon>
        <taxon>Nitrosomonadales</taxon>
        <taxon>Nitrosomonadaceae</taxon>
        <taxon>Nitrosomonas</taxon>
    </lineage>
</organism>
<evidence type="ECO:0000313" key="1">
    <source>
        <dbReference type="EMBL" id="CAD84407.1"/>
    </source>
</evidence>
<sequence length="63" mass="7212">MVFPAKSRRFIAPGLRYRQHATNLIGADGGFIAKFSRFGLMLSGRYRQWNARNIEALSGLRRN</sequence>
<reference evidence="1 2" key="1">
    <citation type="journal article" date="2003" name="J. Bacteriol.">
        <title>Complete genome sequence of the ammonia-oxidizing bacterium and obligate chemolithoautotroph Nitrosomonas europaea.</title>
        <authorList>
            <person name="Chain P."/>
            <person name="Lamerdin J."/>
            <person name="Larimer F."/>
            <person name="Regala W."/>
            <person name="Land M."/>
            <person name="Hauser L."/>
            <person name="Hooper A."/>
            <person name="Klotz M."/>
            <person name="Norton J."/>
            <person name="Sayavedra-Soto L."/>
            <person name="Arciero D."/>
            <person name="Hommes N."/>
            <person name="Whittaker M."/>
            <person name="Arp D."/>
        </authorList>
    </citation>
    <scope>NUCLEOTIDE SEQUENCE [LARGE SCALE GENOMIC DNA]</scope>
    <source>
        <strain evidence="2">ATCC 19718 / CIP 103999 / KCTC 2705 / NBRC 14298</strain>
    </source>
</reference>
<name>Q82X04_NITEU</name>
<dbReference type="GeneID" id="87103701"/>
<accession>Q82X04</accession>
<dbReference type="Proteomes" id="UP000001416">
    <property type="component" value="Chromosome"/>
</dbReference>
<evidence type="ECO:0000313" key="2">
    <source>
        <dbReference type="Proteomes" id="UP000001416"/>
    </source>
</evidence>
<dbReference type="AlphaFoldDB" id="Q82X04"/>
<dbReference type="HOGENOM" id="CLU_2881284_0_0_4"/>
<dbReference type="EMBL" id="AL954747">
    <property type="protein sequence ID" value="CAD84407.1"/>
    <property type="molecule type" value="Genomic_DNA"/>
</dbReference>
<dbReference type="OrthoDB" id="9802649at2"/>
<dbReference type="RefSeq" id="WP_011111127.1">
    <property type="nucleotide sequence ID" value="NC_004757.1"/>
</dbReference>
<dbReference type="KEGG" id="neu:NE0496"/>
<gene>
    <name evidence="1" type="ordered locus">NE0496</name>
</gene>
<keyword evidence="2" id="KW-1185">Reference proteome</keyword>
<proteinExistence type="predicted"/>